<comment type="catalytic activity">
    <reaction evidence="7">
        <text>L-threonyl-[protein] + ATP = O-phospho-L-threonyl-[protein] + ADP + H(+)</text>
        <dbReference type="Rhea" id="RHEA:46608"/>
        <dbReference type="Rhea" id="RHEA-COMP:11060"/>
        <dbReference type="Rhea" id="RHEA-COMP:11605"/>
        <dbReference type="ChEBI" id="CHEBI:15378"/>
        <dbReference type="ChEBI" id="CHEBI:30013"/>
        <dbReference type="ChEBI" id="CHEBI:30616"/>
        <dbReference type="ChEBI" id="CHEBI:61977"/>
        <dbReference type="ChEBI" id="CHEBI:456216"/>
        <dbReference type="EC" id="2.7.11.1"/>
    </reaction>
</comment>
<feature type="compositionally biased region" description="Basic and acidic residues" evidence="9">
    <location>
        <begin position="871"/>
        <end position="880"/>
    </location>
</feature>
<comment type="catalytic activity">
    <reaction evidence="8">
        <text>L-seryl-[protein] + ATP = O-phospho-L-seryl-[protein] + ADP + H(+)</text>
        <dbReference type="Rhea" id="RHEA:17989"/>
        <dbReference type="Rhea" id="RHEA-COMP:9863"/>
        <dbReference type="Rhea" id="RHEA-COMP:11604"/>
        <dbReference type="ChEBI" id="CHEBI:15378"/>
        <dbReference type="ChEBI" id="CHEBI:29999"/>
        <dbReference type="ChEBI" id="CHEBI:30616"/>
        <dbReference type="ChEBI" id="CHEBI:83421"/>
        <dbReference type="ChEBI" id="CHEBI:456216"/>
        <dbReference type="EC" id="2.7.11.1"/>
    </reaction>
</comment>
<evidence type="ECO:0000256" key="3">
    <source>
        <dbReference type="ARBA" id="ARBA00022679"/>
    </source>
</evidence>
<keyword evidence="2" id="KW-0723">Serine/threonine-protein kinase</keyword>
<keyword evidence="6" id="KW-0067">ATP-binding</keyword>
<dbReference type="OrthoDB" id="1492512at2"/>
<dbReference type="InterPro" id="IPR057929">
    <property type="entry name" value="RamC_N"/>
</dbReference>
<reference evidence="11 12" key="1">
    <citation type="submission" date="2019-02" db="EMBL/GenBank/DDBJ databases">
        <title>Draft genome sequences of novel Actinobacteria.</title>
        <authorList>
            <person name="Sahin N."/>
            <person name="Ay H."/>
            <person name="Saygin H."/>
        </authorList>
    </citation>
    <scope>NUCLEOTIDE SEQUENCE [LARGE SCALE GENOMIC DNA]</scope>
    <source>
        <strain evidence="11 12">8K307</strain>
    </source>
</reference>
<keyword evidence="4" id="KW-0547">Nucleotide-binding</keyword>
<evidence type="ECO:0000256" key="4">
    <source>
        <dbReference type="ARBA" id="ARBA00022741"/>
    </source>
</evidence>
<dbReference type="EMBL" id="SMLB01000007">
    <property type="protein sequence ID" value="TDD71093.1"/>
    <property type="molecule type" value="Genomic_DNA"/>
</dbReference>
<evidence type="ECO:0000313" key="11">
    <source>
        <dbReference type="EMBL" id="TDD71093.1"/>
    </source>
</evidence>
<evidence type="ECO:0000256" key="2">
    <source>
        <dbReference type="ARBA" id="ARBA00022527"/>
    </source>
</evidence>
<keyword evidence="5" id="KW-0418">Kinase</keyword>
<evidence type="ECO:0000256" key="6">
    <source>
        <dbReference type="ARBA" id="ARBA00022840"/>
    </source>
</evidence>
<dbReference type="GO" id="GO:0031179">
    <property type="term" value="P:peptide modification"/>
    <property type="evidence" value="ECO:0007669"/>
    <property type="project" value="InterPro"/>
</dbReference>
<dbReference type="Pfam" id="PF00069">
    <property type="entry name" value="Pkinase"/>
    <property type="match status" value="1"/>
</dbReference>
<dbReference type="SUPFAM" id="SSF56112">
    <property type="entry name" value="Protein kinase-like (PK-like)"/>
    <property type="match status" value="1"/>
</dbReference>
<dbReference type="Pfam" id="PF05147">
    <property type="entry name" value="LANC_like"/>
    <property type="match status" value="1"/>
</dbReference>
<feature type="region of interest" description="Disordered" evidence="9">
    <location>
        <begin position="859"/>
        <end position="880"/>
    </location>
</feature>
<dbReference type="NCBIfam" id="NF038151">
    <property type="entry name" value="lanthi_synth_III"/>
    <property type="match status" value="1"/>
</dbReference>
<proteinExistence type="predicted"/>
<dbReference type="SMART" id="SM01260">
    <property type="entry name" value="LANC_like"/>
    <property type="match status" value="1"/>
</dbReference>
<dbReference type="Proteomes" id="UP000295217">
    <property type="component" value="Unassembled WGS sequence"/>
</dbReference>
<accession>A0A4R5AEW7</accession>
<comment type="caution">
    <text evidence="11">The sequence shown here is derived from an EMBL/GenBank/DDBJ whole genome shotgun (WGS) entry which is preliminary data.</text>
</comment>
<organism evidence="11 12">
    <name type="scientific">Jiangella aurantiaca</name>
    <dbReference type="NCBI Taxonomy" id="2530373"/>
    <lineage>
        <taxon>Bacteria</taxon>
        <taxon>Bacillati</taxon>
        <taxon>Actinomycetota</taxon>
        <taxon>Actinomycetes</taxon>
        <taxon>Jiangellales</taxon>
        <taxon>Jiangellaceae</taxon>
        <taxon>Jiangella</taxon>
    </lineage>
</organism>
<sequence>MDQYELYCLTDGLVYDTPGRPASGSADFAVAARRVPEGWQRTATDVWMSYAPREIELPPQGWKIHVSSRVEDAERALETVWDYCVPRGLAFKFLRSHAVMVMFNSKSAFRGSSGKLVTIYPRDVAELELVLKELDELMTGVEGPYILSDLRYGDGPLFVRYGGFTPRYCLDGRGARVLALENDLGELVPDVRGPVFATPPWVPLPEFLEPHLAARNAVTVSGLPYAIESVVQFSNGGGVYLGRVRTTGERVLLKEGRPFAGLDVAGRDAVERVIHERDIMRRLSGLDSVPAVHDHFTVGDHHFLVVEFVDSVPLQRVLVMRYPLTHPDPAPDEVAGYTTWALEMLDRVGRAVDALHERGVVFGDLHPDNVLVGTDDRLVLVDFEVSTLVADDARPALAHPGYAAPADRQGADVDRYALACLCLGLFAPQTTTMLTLHPAKCLHLAELIAETFPVPRATLDRAVRTILGARADDASTELRSVPMPGAAEWEHVRDAMCRAMVASATPGREDRLFPGDIAQFQPGGGVNVAHGAAGVLYALASTGAGRFPEYEDWLCARALAADQEAGPGFYAGLHGVAYVLEELGRRQDALDTMERCLGLELDAPELGLYSGIAGVALSLLHLGDRTGDRAFHDAAWRLVDVTADRLGGPEDVPVISGGDHPRAGLLHGSSGPALLFLRAYERDRDPALLDLAATALRQDLRRCIRAEDGTLQVNQDWRTLPYLDEGSVGIAVVLARYLTHRRDEAFQAALGDLLGVIRARYFVQSGLFTGRSGLIAAAGMMARSGLAPGRVTDADLTELVRRLAWHALPYGGGLAFPGDQLLRLSMDFATGTAGVLFAVGTVLHERPVFLPFLEPPADASHRRTMGPAGRLDPDHARKEV</sequence>
<protein>
    <recommendedName>
        <fullName evidence="1">non-specific serine/threonine protein kinase</fullName>
        <ecNumber evidence="1">2.7.11.1</ecNumber>
    </recommendedName>
</protein>
<keyword evidence="3" id="KW-0808">Transferase</keyword>
<evidence type="ECO:0000256" key="5">
    <source>
        <dbReference type="ARBA" id="ARBA00022777"/>
    </source>
</evidence>
<dbReference type="Gene3D" id="1.10.510.10">
    <property type="entry name" value="Transferase(Phosphotransferase) domain 1"/>
    <property type="match status" value="1"/>
</dbReference>
<evidence type="ECO:0000313" key="12">
    <source>
        <dbReference type="Proteomes" id="UP000295217"/>
    </source>
</evidence>
<dbReference type="InterPro" id="IPR007822">
    <property type="entry name" value="LANC-like"/>
</dbReference>
<keyword evidence="12" id="KW-1185">Reference proteome</keyword>
<dbReference type="PROSITE" id="PS50011">
    <property type="entry name" value="PROTEIN_KINASE_DOM"/>
    <property type="match status" value="1"/>
</dbReference>
<dbReference type="SUPFAM" id="SSF158745">
    <property type="entry name" value="LanC-like"/>
    <property type="match status" value="1"/>
</dbReference>
<dbReference type="InterPro" id="IPR000719">
    <property type="entry name" value="Prot_kinase_dom"/>
</dbReference>
<dbReference type="SMART" id="SM00220">
    <property type="entry name" value="S_TKc"/>
    <property type="match status" value="1"/>
</dbReference>
<dbReference type="Pfam" id="PF25816">
    <property type="entry name" value="RamC_N"/>
    <property type="match status" value="1"/>
</dbReference>
<evidence type="ECO:0000256" key="8">
    <source>
        <dbReference type="ARBA" id="ARBA00048679"/>
    </source>
</evidence>
<dbReference type="PANTHER" id="PTHR24363">
    <property type="entry name" value="SERINE/THREONINE PROTEIN KINASE"/>
    <property type="match status" value="1"/>
</dbReference>
<dbReference type="InterPro" id="IPR012341">
    <property type="entry name" value="6hp_glycosidase-like_sf"/>
</dbReference>
<dbReference type="CDD" id="cd04791">
    <property type="entry name" value="LanC_SerThrkinase"/>
    <property type="match status" value="1"/>
</dbReference>
<dbReference type="InterPro" id="IPR053524">
    <property type="entry name" value="Aerial_hyphae_peptide-synth"/>
</dbReference>
<name>A0A4R5AEW7_9ACTN</name>
<dbReference type="Gene3D" id="1.50.10.10">
    <property type="match status" value="1"/>
</dbReference>
<dbReference type="EC" id="2.7.11.1" evidence="1"/>
<dbReference type="InterPro" id="IPR058053">
    <property type="entry name" value="RamC_C"/>
</dbReference>
<dbReference type="GO" id="GO:0005975">
    <property type="term" value="P:carbohydrate metabolic process"/>
    <property type="evidence" value="ECO:0007669"/>
    <property type="project" value="InterPro"/>
</dbReference>
<dbReference type="PANTHER" id="PTHR24363:SF0">
    <property type="entry name" value="SERINE_THREONINE KINASE LIKE DOMAIN CONTAINING 1"/>
    <property type="match status" value="1"/>
</dbReference>
<evidence type="ECO:0000256" key="9">
    <source>
        <dbReference type="SAM" id="MobiDB-lite"/>
    </source>
</evidence>
<dbReference type="GO" id="GO:0004674">
    <property type="term" value="F:protein serine/threonine kinase activity"/>
    <property type="evidence" value="ECO:0007669"/>
    <property type="project" value="UniProtKB-KW"/>
</dbReference>
<evidence type="ECO:0000256" key="1">
    <source>
        <dbReference type="ARBA" id="ARBA00012513"/>
    </source>
</evidence>
<feature type="domain" description="Protein kinase" evidence="10">
    <location>
        <begin position="225"/>
        <end position="513"/>
    </location>
</feature>
<gene>
    <name evidence="11" type="ORF">E1262_08085</name>
</gene>
<dbReference type="AlphaFoldDB" id="A0A4R5AEW7"/>
<evidence type="ECO:0000256" key="7">
    <source>
        <dbReference type="ARBA" id="ARBA00047899"/>
    </source>
</evidence>
<evidence type="ECO:0000259" key="10">
    <source>
        <dbReference type="PROSITE" id="PS50011"/>
    </source>
</evidence>
<dbReference type="GO" id="GO:0005524">
    <property type="term" value="F:ATP binding"/>
    <property type="evidence" value="ECO:0007669"/>
    <property type="project" value="UniProtKB-KW"/>
</dbReference>
<dbReference type="InterPro" id="IPR011009">
    <property type="entry name" value="Kinase-like_dom_sf"/>
</dbReference>